<feature type="transmembrane region" description="Helical" evidence="1">
    <location>
        <begin position="258"/>
        <end position="278"/>
    </location>
</feature>
<protein>
    <submittedName>
        <fullName evidence="2">Uncharacterized protein</fullName>
    </submittedName>
</protein>
<sequence length="363" mass="40229">MQKNSLRWTYVFSIFFLILLSLFYFHIFLFYPKDSDDANALLIGQNLFSGNWYLSGWWIAPDNFITSDEIVYGALLKIFGFRPAILAAVPAILWALLLLLSGWLALNRRGYTSAWRLLPVAIILGFPMLPSNAVLGAITQSPAHVGTMCYVVAIFLVADRLVECTTIRWWYVIFLVVLTGLATSGDPLADFVGTAPVIVGVLITSQGSRQVRLSIFLSVCLGSLIGYEAIRINMAFGGFSAGAIPMVFANASEFTKNFSLTIQSILMIFGADFLGMPLKDALPTLLRFFIVLYVAYVVLFLLHKSMKKLIGDDNKEYSIDFVDIILSSGIILNILSALFSTSLIDIHSGRYFSIYSPPIMLTA</sequence>
<feature type="transmembrane region" description="Helical" evidence="1">
    <location>
        <begin position="12"/>
        <end position="31"/>
    </location>
</feature>
<organism evidence="2 3">
    <name type="scientific">Acidiphilium acidophilum</name>
    <name type="common">Thiobacillus acidophilus</name>
    <dbReference type="NCBI Taxonomy" id="76588"/>
    <lineage>
        <taxon>Bacteria</taxon>
        <taxon>Pseudomonadati</taxon>
        <taxon>Pseudomonadota</taxon>
        <taxon>Alphaproteobacteria</taxon>
        <taxon>Acetobacterales</taxon>
        <taxon>Acidocellaceae</taxon>
        <taxon>Acidiphilium</taxon>
    </lineage>
</organism>
<feature type="transmembrane region" description="Helical" evidence="1">
    <location>
        <begin position="324"/>
        <end position="344"/>
    </location>
</feature>
<comment type="caution">
    <text evidence="2">The sequence shown here is derived from an EMBL/GenBank/DDBJ whole genome shotgun (WGS) entry which is preliminary data.</text>
</comment>
<proteinExistence type="predicted"/>
<feature type="transmembrane region" description="Helical" evidence="1">
    <location>
        <begin position="84"/>
        <end position="105"/>
    </location>
</feature>
<keyword evidence="1" id="KW-0472">Membrane</keyword>
<feature type="transmembrane region" description="Helical" evidence="1">
    <location>
        <begin position="117"/>
        <end position="138"/>
    </location>
</feature>
<dbReference type="RefSeq" id="WP_319612663.1">
    <property type="nucleotide sequence ID" value="NZ_JAWXYB010000013.1"/>
</dbReference>
<keyword evidence="1" id="KW-0812">Transmembrane</keyword>
<accession>A0AAW9DMQ4</accession>
<dbReference type="EMBL" id="JAWXYB010000013">
    <property type="protein sequence ID" value="MDX5929617.1"/>
    <property type="molecule type" value="Genomic_DNA"/>
</dbReference>
<name>A0AAW9DMQ4_ACIAO</name>
<keyword evidence="3" id="KW-1185">Reference proteome</keyword>
<evidence type="ECO:0000313" key="3">
    <source>
        <dbReference type="Proteomes" id="UP001279553"/>
    </source>
</evidence>
<reference evidence="2 3" key="1">
    <citation type="submission" date="2023-11" db="EMBL/GenBank/DDBJ databases">
        <title>MicrobeMod: A computational toolkit for identifying prokaryotic methylation and restriction-modification with nanopore sequencing.</title>
        <authorList>
            <person name="Crits-Christoph A."/>
            <person name="Kang S.C."/>
            <person name="Lee H."/>
            <person name="Ostrov N."/>
        </authorList>
    </citation>
    <scope>NUCLEOTIDE SEQUENCE [LARGE SCALE GENOMIC DNA]</scope>
    <source>
        <strain evidence="2 3">DSMZ 700</strain>
    </source>
</reference>
<feature type="transmembrane region" description="Helical" evidence="1">
    <location>
        <begin position="144"/>
        <end position="162"/>
    </location>
</feature>
<gene>
    <name evidence="2" type="ORF">SIL87_02400</name>
</gene>
<evidence type="ECO:0000256" key="1">
    <source>
        <dbReference type="SAM" id="Phobius"/>
    </source>
</evidence>
<feature type="transmembrane region" description="Helical" evidence="1">
    <location>
        <begin position="285"/>
        <end position="304"/>
    </location>
</feature>
<keyword evidence="1" id="KW-1133">Transmembrane helix</keyword>
<feature type="transmembrane region" description="Helical" evidence="1">
    <location>
        <begin position="169"/>
        <end position="189"/>
    </location>
</feature>
<dbReference type="AlphaFoldDB" id="A0AAW9DMQ4"/>
<evidence type="ECO:0000313" key="2">
    <source>
        <dbReference type="EMBL" id="MDX5929617.1"/>
    </source>
</evidence>
<dbReference type="Proteomes" id="UP001279553">
    <property type="component" value="Unassembled WGS sequence"/>
</dbReference>
<feature type="transmembrane region" description="Helical" evidence="1">
    <location>
        <begin position="234"/>
        <end position="252"/>
    </location>
</feature>